<keyword evidence="3 4" id="KW-0067">ATP-binding</keyword>
<feature type="region of interest" description="Disordered" evidence="5">
    <location>
        <begin position="292"/>
        <end position="371"/>
    </location>
</feature>
<evidence type="ECO:0000259" key="6">
    <source>
        <dbReference type="PROSITE" id="PS50011"/>
    </source>
</evidence>
<dbReference type="Pfam" id="PF07714">
    <property type="entry name" value="PK_Tyr_Ser-Thr"/>
    <property type="match status" value="1"/>
</dbReference>
<dbReference type="PANTHER" id="PTHR44329:SF214">
    <property type="entry name" value="PROTEIN KINASE DOMAIN-CONTAINING PROTEIN"/>
    <property type="match status" value="1"/>
</dbReference>
<keyword evidence="1" id="KW-0418">Kinase</keyword>
<sequence>MTLALVQEALKDINTITNNSTIYTNIVSSTANLLNDYSSIIDDFQKKNRVSVYSIEKYKKKKIAHLIDQIKEYASLFKDPDSKFSIQKMKKSNDVLISEPLETIEKSMNSIHSSFKSLGIEVPKFELLDSDLSDDLISFYQTLTANENKEESSQRIEEVKKFMKSHGISLPSSKDNKFSIEDFFSDISKFKLDPSCIQKGKLVISKPEGDYFKGVYTKNDRTRKVTIMEIPEFNVNHEIFQREVTSLSSITHPNIIEFIGATLTLPYWIVTARHGRTLRYYLEHEKKEKIKKSSSQLLTDGNDEKDKNKDKDPAYHKSLGTIPFQPSSFSVDSDEDDPSKFSSKTETEIETDTDNDTDNKKKGSESKKKHKKNILTGLQKSIIAYKVAEAMSYVHSKNILHRNLSCNTVVLDKTKNPYIIDFGTSRLFPEDESLLLTVGVGTELAKAPELENDTRYGYEIDVFSYGMMLYEMLTCHIAYEKMSPSEAAAAIVSGKRPEIPENAPKKLADLITRCWSPNVKERPSFIQLVNEIPYSKIMFPGSNEDEVEHFYRSVSVKSSNIQYCIDFLEQIIGDINDVVVFKHECARIRALLCRYILALKESKVAKKSEDDVIETDINNLMDALSRLTIGIKNIMSPTWENHALNIPATAPIDDIIEALDSLVVPLGQLGLNVEKYKPNQVDLSLDYRVLYSTFKSNDSIGNPSIDKRIKEVEKFMKKHDITVAPTQHEIDERISSIFKNYDNYIVKHSDYDKKKLIGSGVTSDVYLGIEKSTKRKVAIKEFKEDYLLAEKCGLYLHREIAALSTLHHKYLANFIGTTKTNPIWMISEYIENSDLESHIEKGNLTPIQKTIIMYEVAEGMEYLQSMKMIHRDLKSKNILLDENLEPKIVDFGFTRPFSTIMSVAVGTPIYMAPEVIQSSYYDYKADVFSFALMVSEMITGFKPFLQYCNDPLTIQQYIIDGLRPTFDDDLGVSDDMKDLLEEMWNGEYKERPGFDTILQIMREKKIAFPGATEEEVNEFYEKKEKLLSNSKTKKSLVLPVQ</sequence>
<keyword evidence="8" id="KW-1185">Reference proteome</keyword>
<protein>
    <recommendedName>
        <fullName evidence="6">Protein kinase domain-containing protein</fullName>
    </recommendedName>
</protein>
<evidence type="ECO:0000256" key="5">
    <source>
        <dbReference type="SAM" id="MobiDB-lite"/>
    </source>
</evidence>
<organism evidence="7 8">
    <name type="scientific">Tritrichomonas musculus</name>
    <dbReference type="NCBI Taxonomy" id="1915356"/>
    <lineage>
        <taxon>Eukaryota</taxon>
        <taxon>Metamonada</taxon>
        <taxon>Parabasalia</taxon>
        <taxon>Tritrichomonadida</taxon>
        <taxon>Tritrichomonadidae</taxon>
        <taxon>Tritrichomonas</taxon>
    </lineage>
</organism>
<feature type="domain" description="Protein kinase" evidence="6">
    <location>
        <begin position="197"/>
        <end position="535"/>
    </location>
</feature>
<feature type="domain" description="Protein kinase" evidence="6">
    <location>
        <begin position="751"/>
        <end position="1006"/>
    </location>
</feature>
<dbReference type="PROSITE" id="PS00108">
    <property type="entry name" value="PROTEIN_KINASE_ST"/>
    <property type="match status" value="1"/>
</dbReference>
<evidence type="ECO:0000256" key="2">
    <source>
        <dbReference type="ARBA" id="ARBA00022741"/>
    </source>
</evidence>
<dbReference type="Gene3D" id="3.30.200.20">
    <property type="entry name" value="Phosphorylase Kinase, domain 1"/>
    <property type="match status" value="1"/>
</dbReference>
<evidence type="ECO:0000256" key="3">
    <source>
        <dbReference type="ARBA" id="ARBA00022840"/>
    </source>
</evidence>
<dbReference type="InterPro" id="IPR017441">
    <property type="entry name" value="Protein_kinase_ATP_BS"/>
</dbReference>
<evidence type="ECO:0000313" key="7">
    <source>
        <dbReference type="EMBL" id="KAK8892963.1"/>
    </source>
</evidence>
<feature type="binding site" evidence="4">
    <location>
        <position position="780"/>
    </location>
    <ligand>
        <name>ATP</name>
        <dbReference type="ChEBI" id="CHEBI:30616"/>
    </ligand>
</feature>
<dbReference type="InterPro" id="IPR011009">
    <property type="entry name" value="Kinase-like_dom_sf"/>
</dbReference>
<proteinExistence type="predicted"/>
<keyword evidence="2 4" id="KW-0547">Nucleotide-binding</keyword>
<dbReference type="Proteomes" id="UP001470230">
    <property type="component" value="Unassembled WGS sequence"/>
</dbReference>
<dbReference type="Pfam" id="PF00069">
    <property type="entry name" value="Pkinase"/>
    <property type="match status" value="1"/>
</dbReference>
<reference evidence="7 8" key="1">
    <citation type="submission" date="2024-04" db="EMBL/GenBank/DDBJ databases">
        <title>Tritrichomonas musculus Genome.</title>
        <authorList>
            <person name="Alves-Ferreira E."/>
            <person name="Grigg M."/>
            <person name="Lorenzi H."/>
            <person name="Galac M."/>
        </authorList>
    </citation>
    <scope>NUCLEOTIDE SEQUENCE [LARGE SCALE GENOMIC DNA]</scope>
    <source>
        <strain evidence="7 8">EAF2021</strain>
    </source>
</reference>
<dbReference type="PANTHER" id="PTHR44329">
    <property type="entry name" value="SERINE/THREONINE-PROTEIN KINASE TNNI3K-RELATED"/>
    <property type="match status" value="1"/>
</dbReference>
<dbReference type="EMBL" id="JAPFFF010000004">
    <property type="protein sequence ID" value="KAK8892963.1"/>
    <property type="molecule type" value="Genomic_DNA"/>
</dbReference>
<dbReference type="SUPFAM" id="SSF56112">
    <property type="entry name" value="Protein kinase-like (PK-like)"/>
    <property type="match status" value="2"/>
</dbReference>
<dbReference type="Gene3D" id="1.10.510.10">
    <property type="entry name" value="Transferase(Phosphotransferase) domain 1"/>
    <property type="match status" value="2"/>
</dbReference>
<dbReference type="InterPro" id="IPR008271">
    <property type="entry name" value="Ser/Thr_kinase_AS"/>
</dbReference>
<feature type="compositionally biased region" description="Basic and acidic residues" evidence="5">
    <location>
        <begin position="302"/>
        <end position="315"/>
    </location>
</feature>
<dbReference type="InterPro" id="IPR000719">
    <property type="entry name" value="Prot_kinase_dom"/>
</dbReference>
<keyword evidence="1" id="KW-0808">Transferase</keyword>
<comment type="caution">
    <text evidence="7">The sequence shown here is derived from an EMBL/GenBank/DDBJ whole genome shotgun (WGS) entry which is preliminary data.</text>
</comment>
<gene>
    <name evidence="7" type="ORF">M9Y10_030217</name>
</gene>
<dbReference type="InterPro" id="IPR051681">
    <property type="entry name" value="Ser/Thr_Kinases-Pseudokinases"/>
</dbReference>
<dbReference type="PROSITE" id="PS50011">
    <property type="entry name" value="PROTEIN_KINASE_DOM"/>
    <property type="match status" value="2"/>
</dbReference>
<name>A0ABR2KPM6_9EUKA</name>
<evidence type="ECO:0000313" key="8">
    <source>
        <dbReference type="Proteomes" id="UP001470230"/>
    </source>
</evidence>
<dbReference type="SMART" id="SM00220">
    <property type="entry name" value="S_TKc"/>
    <property type="match status" value="1"/>
</dbReference>
<evidence type="ECO:0000256" key="4">
    <source>
        <dbReference type="PROSITE-ProRule" id="PRU10141"/>
    </source>
</evidence>
<dbReference type="PROSITE" id="PS00107">
    <property type="entry name" value="PROTEIN_KINASE_ATP"/>
    <property type="match status" value="1"/>
</dbReference>
<feature type="compositionally biased region" description="Basic and acidic residues" evidence="5">
    <location>
        <begin position="357"/>
        <end position="366"/>
    </location>
</feature>
<evidence type="ECO:0000256" key="1">
    <source>
        <dbReference type="ARBA" id="ARBA00022527"/>
    </source>
</evidence>
<accession>A0ABR2KPM6</accession>
<dbReference type="InterPro" id="IPR001245">
    <property type="entry name" value="Ser-Thr/Tyr_kinase_cat_dom"/>
</dbReference>
<keyword evidence="1" id="KW-0723">Serine/threonine-protein kinase</keyword>